<feature type="compositionally biased region" description="Acidic residues" evidence="1">
    <location>
        <begin position="1"/>
        <end position="11"/>
    </location>
</feature>
<protein>
    <submittedName>
        <fullName evidence="2">Uncharacterized protein</fullName>
    </submittedName>
</protein>
<feature type="compositionally biased region" description="Polar residues" evidence="1">
    <location>
        <begin position="12"/>
        <end position="31"/>
    </location>
</feature>
<reference evidence="2" key="1">
    <citation type="journal article" date="2015" name="Nature">
        <title>Complex archaea that bridge the gap between prokaryotes and eukaryotes.</title>
        <authorList>
            <person name="Spang A."/>
            <person name="Saw J.H."/>
            <person name="Jorgensen S.L."/>
            <person name="Zaremba-Niedzwiedzka K."/>
            <person name="Martijn J."/>
            <person name="Lind A.E."/>
            <person name="van Eijk R."/>
            <person name="Schleper C."/>
            <person name="Guy L."/>
            <person name="Ettema T.J."/>
        </authorList>
    </citation>
    <scope>NUCLEOTIDE SEQUENCE</scope>
</reference>
<name>A0A0F9PF11_9ZZZZ</name>
<dbReference type="EMBL" id="LAZR01002411">
    <property type="protein sequence ID" value="KKN30385.1"/>
    <property type="molecule type" value="Genomic_DNA"/>
</dbReference>
<feature type="region of interest" description="Disordered" evidence="1">
    <location>
        <begin position="1"/>
        <end position="31"/>
    </location>
</feature>
<dbReference type="AlphaFoldDB" id="A0A0F9PF11"/>
<comment type="caution">
    <text evidence="2">The sequence shown here is derived from an EMBL/GenBank/DDBJ whole genome shotgun (WGS) entry which is preliminary data.</text>
</comment>
<feature type="region of interest" description="Disordered" evidence="1">
    <location>
        <begin position="306"/>
        <end position="332"/>
    </location>
</feature>
<evidence type="ECO:0000313" key="2">
    <source>
        <dbReference type="EMBL" id="KKN30385.1"/>
    </source>
</evidence>
<accession>A0A0F9PF11</accession>
<organism evidence="2">
    <name type="scientific">marine sediment metagenome</name>
    <dbReference type="NCBI Taxonomy" id="412755"/>
    <lineage>
        <taxon>unclassified sequences</taxon>
        <taxon>metagenomes</taxon>
        <taxon>ecological metagenomes</taxon>
    </lineage>
</organism>
<proteinExistence type="predicted"/>
<gene>
    <name evidence="2" type="ORF">LCGC14_0834580</name>
</gene>
<sequence>MAELFELDIENNTDGSSDYSSTAADEISQQSFDDKCQDVKAITDNEDAIISAALETPSNTEDFADDVEKDMQEFASEDKIEPVQESLVESPDKEDNPLGLAGSELSAYYEIEKKYPQFVLYDGTPSFKEFYRFKVRTLISLCSRFPVLDTREISKEVGNVKTDHYIGESYISPDILRQKLDECYQAKTRLSAILIGILEQYPAWERFCDMLKSKLWKDHELKGTHRRDGLTLEHMSDLEEYVSCLKGVLDAAKYADNLLKAATESLSRQLSCLQIKHVVGISTEAEVSKPQTRLDTYDSISSGEVISAPERTGQPSEVNFGVDPDDLAKLGG</sequence>
<evidence type="ECO:0000256" key="1">
    <source>
        <dbReference type="SAM" id="MobiDB-lite"/>
    </source>
</evidence>